<dbReference type="AlphaFoldDB" id="A0A1T5H3X0"/>
<keyword evidence="2" id="KW-1185">Reference proteome</keyword>
<dbReference type="STRING" id="889453.SAMN03080601_02073"/>
<evidence type="ECO:0000313" key="2">
    <source>
        <dbReference type="Proteomes" id="UP000191055"/>
    </source>
</evidence>
<dbReference type="EMBL" id="FUYV01000011">
    <property type="protein sequence ID" value="SKC15375.1"/>
    <property type="molecule type" value="Genomic_DNA"/>
</dbReference>
<name>A0A1T5H3X0_9BACT</name>
<accession>A0A1T5H3X0</accession>
<evidence type="ECO:0000313" key="1">
    <source>
        <dbReference type="EMBL" id="SKC15375.1"/>
    </source>
</evidence>
<proteinExistence type="predicted"/>
<gene>
    <name evidence="1" type="ORF">SAMN03080601_02073</name>
</gene>
<reference evidence="2" key="1">
    <citation type="submission" date="2017-02" db="EMBL/GenBank/DDBJ databases">
        <authorList>
            <person name="Varghese N."/>
            <person name="Submissions S."/>
        </authorList>
    </citation>
    <scope>NUCLEOTIDE SEQUENCE [LARGE SCALE GENOMIC DNA]</scope>
    <source>
        <strain evidence="2">DSM 24412</strain>
    </source>
</reference>
<organism evidence="1 2">
    <name type="scientific">Alkalitalea saponilacus</name>
    <dbReference type="NCBI Taxonomy" id="889453"/>
    <lineage>
        <taxon>Bacteria</taxon>
        <taxon>Pseudomonadati</taxon>
        <taxon>Bacteroidota</taxon>
        <taxon>Bacteroidia</taxon>
        <taxon>Marinilabiliales</taxon>
        <taxon>Marinilabiliaceae</taxon>
        <taxon>Alkalitalea</taxon>
    </lineage>
</organism>
<dbReference type="Proteomes" id="UP000191055">
    <property type="component" value="Unassembled WGS sequence"/>
</dbReference>
<protein>
    <submittedName>
        <fullName evidence="1">Uncharacterized protein</fullName>
    </submittedName>
</protein>
<sequence length="52" mass="5916">MLIAMLFKKKSNLLKKANSLVSHKKARYFCGMAQLHFNSGSFIVTEGDRNIK</sequence>